<reference evidence="7 8" key="1">
    <citation type="submission" date="2018-03" db="EMBL/GenBank/DDBJ databases">
        <title>Draft Genome Sequences of the Obligatory Marine Myxobacteria Enhygromyxa salina SWB005.</title>
        <authorList>
            <person name="Poehlein A."/>
            <person name="Moghaddam J.A."/>
            <person name="Harms H."/>
            <person name="Alanjari M."/>
            <person name="Koenig G.M."/>
            <person name="Daniel R."/>
            <person name="Schaeberle T.F."/>
        </authorList>
    </citation>
    <scope>NUCLEOTIDE SEQUENCE [LARGE SCALE GENOMIC DNA]</scope>
    <source>
        <strain evidence="7 8">SWB005</strain>
    </source>
</reference>
<gene>
    <name evidence="7" type="ORF">ENSA5_25870</name>
</gene>
<keyword evidence="2 5" id="KW-0732">Signal</keyword>
<feature type="chain" id="PRO_5015504900" evidence="5">
    <location>
        <begin position="23"/>
        <end position="334"/>
    </location>
</feature>
<dbReference type="PROSITE" id="PS51820">
    <property type="entry name" value="PA14"/>
    <property type="match status" value="1"/>
</dbReference>
<comment type="caution">
    <text evidence="7">The sequence shown here is derived from an EMBL/GenBank/DDBJ whole genome shotgun (WGS) entry which is preliminary data.</text>
</comment>
<dbReference type="PANTHER" id="PTHR31137:SF5">
    <property type="entry name" value="PROTEIN PSIQ-RELATED"/>
    <property type="match status" value="1"/>
</dbReference>
<evidence type="ECO:0000256" key="2">
    <source>
        <dbReference type="ARBA" id="ARBA00022729"/>
    </source>
</evidence>
<dbReference type="InterPro" id="IPR051154">
    <property type="entry name" value="Prespore-cell_inducing_factor"/>
</dbReference>
<feature type="compositionally biased region" description="Acidic residues" evidence="4">
    <location>
        <begin position="36"/>
        <end position="129"/>
    </location>
</feature>
<name>A0A2S9YAI7_9BACT</name>
<accession>A0A2S9YAI7</accession>
<evidence type="ECO:0000313" key="7">
    <source>
        <dbReference type="EMBL" id="PRQ02128.1"/>
    </source>
</evidence>
<dbReference type="InterPro" id="IPR011874">
    <property type="entry name" value="Fibro_Slime"/>
</dbReference>
<evidence type="ECO:0000256" key="5">
    <source>
        <dbReference type="SAM" id="SignalP"/>
    </source>
</evidence>
<dbReference type="NCBIfam" id="TIGR02148">
    <property type="entry name" value="Fibro_Slime"/>
    <property type="match status" value="1"/>
</dbReference>
<dbReference type="PANTHER" id="PTHR31137">
    <property type="entry name" value="PROTEIN PSIB-RELATED-RELATED"/>
    <property type="match status" value="1"/>
</dbReference>
<organism evidence="7 8">
    <name type="scientific">Enhygromyxa salina</name>
    <dbReference type="NCBI Taxonomy" id="215803"/>
    <lineage>
        <taxon>Bacteria</taxon>
        <taxon>Pseudomonadati</taxon>
        <taxon>Myxococcota</taxon>
        <taxon>Polyangia</taxon>
        <taxon>Nannocystales</taxon>
        <taxon>Nannocystaceae</taxon>
        <taxon>Enhygromyxa</taxon>
    </lineage>
</organism>
<evidence type="ECO:0000256" key="1">
    <source>
        <dbReference type="ARBA" id="ARBA00008709"/>
    </source>
</evidence>
<evidence type="ECO:0000259" key="6">
    <source>
        <dbReference type="PROSITE" id="PS51820"/>
    </source>
</evidence>
<dbReference type="GO" id="GO:0005576">
    <property type="term" value="C:extracellular region"/>
    <property type="evidence" value="ECO:0007669"/>
    <property type="project" value="TreeGrafter"/>
</dbReference>
<evidence type="ECO:0000256" key="4">
    <source>
        <dbReference type="SAM" id="MobiDB-lite"/>
    </source>
</evidence>
<protein>
    <submittedName>
        <fullName evidence="7">PA14 domain protein</fullName>
    </submittedName>
</protein>
<keyword evidence="3" id="KW-0325">Glycoprotein</keyword>
<feature type="region of interest" description="Disordered" evidence="4">
    <location>
        <begin position="19"/>
        <end position="133"/>
    </location>
</feature>
<dbReference type="RefSeq" id="WP_106391987.1">
    <property type="nucleotide sequence ID" value="NZ_PVNK01000127.1"/>
</dbReference>
<dbReference type="AlphaFoldDB" id="A0A2S9YAI7"/>
<dbReference type="OrthoDB" id="9757642at2"/>
<sequence>MGKGKLVNFMTFCALAMAPACGDDGSSAGSGGTDSGTDETDGDEQSSTESGEAEAEGESGDGDGDSGDGDGDSGDGDGDSGDGDGDSGDGDGDSGDGDGDTGDGDGDTGDGDGDTGDGDGDTGDGDGDPDLCGTTLYSTVRDFQSAHPDFQSAVGVDPGIVQQDLGMDLKPVYNGNPSTPTTTTEANFNQWYNDVDGVNQNFEVPIELQELQPGLYEYANNMFFPIDDQGWGNEGNPHNYHFTLELHTKFLYQGGEVFGFEGDDDLWVFVNGQLGIDLGGVHGPLSGNIDMDAQADDLGLQIGQVYDLDFFFAERHTTQSNFKITTTIACFDPQ</sequence>
<evidence type="ECO:0000313" key="8">
    <source>
        <dbReference type="Proteomes" id="UP000237968"/>
    </source>
</evidence>
<proteinExistence type="inferred from homology"/>
<feature type="domain" description="PA14" evidence="6">
    <location>
        <begin position="182"/>
        <end position="334"/>
    </location>
</feature>
<dbReference type="InterPro" id="IPR011658">
    <property type="entry name" value="PA14_dom"/>
</dbReference>
<evidence type="ECO:0000256" key="3">
    <source>
        <dbReference type="ARBA" id="ARBA00023180"/>
    </source>
</evidence>
<dbReference type="Proteomes" id="UP000237968">
    <property type="component" value="Unassembled WGS sequence"/>
</dbReference>
<dbReference type="Pfam" id="PF07691">
    <property type="entry name" value="PA14"/>
    <property type="match status" value="1"/>
</dbReference>
<dbReference type="EMBL" id="PVNK01000127">
    <property type="protein sequence ID" value="PRQ02128.1"/>
    <property type="molecule type" value="Genomic_DNA"/>
</dbReference>
<comment type="similarity">
    <text evidence="1">Belongs to the prespore-cell-inducing factor family.</text>
</comment>
<dbReference type="InterPro" id="IPR037524">
    <property type="entry name" value="PA14/GLEYA"/>
</dbReference>
<feature type="signal peptide" evidence="5">
    <location>
        <begin position="1"/>
        <end position="22"/>
    </location>
</feature>
<keyword evidence="8" id="KW-1185">Reference proteome</keyword>